<dbReference type="SUPFAM" id="SSF81660">
    <property type="entry name" value="Metal cation-transporting ATPase, ATP-binding domain N"/>
    <property type="match status" value="1"/>
</dbReference>
<dbReference type="PANTHER" id="PTHR43520:SF32">
    <property type="entry name" value="COPPER RESISTANCE P-TYPE ATPASE (EUROFUNG)"/>
    <property type="match status" value="1"/>
</dbReference>
<dbReference type="NCBIfam" id="TIGR01494">
    <property type="entry name" value="ATPase_P-type"/>
    <property type="match status" value="2"/>
</dbReference>
<sequence length="1180" mass="126932">MSSNRKHSRSNDELRTTFLVPNLHCPTCVSHITALLGEIMPAPTVENVSIVNHIVTVLHKRDVKAATMTTMLTNAGYEVFDVVFDPTSTESRRSSDSSFIKGEQLDAAVRRWEPSRQSSVDTLVRSRHGHHCQMCAALGTDEGHPDSLESVTVIDSVASLPRYQLTLSIDGMTCSSCVGHVTSALENVPDVISVNVALVSHSAEITFSTSDKDNLVKTLITAVEDAGYDAETIDIKAIADVSHHTEPSDEAEGSWEATYSIDGMTCSSCSNKVTEIIKELPFVVSVNINLISHSGTVVFTGKKNESLLLEAIDNTGYEATLIELKPLAQAESAAERTISLQVLGMHCEQCPSRILEALKQLPVEVTKAPTLQKPVVSVSYVPDAPRLTIRHIIDTVINIDNSFDVTIYKPKSVEQRSREMLAKERRAIAIRALMSIITAIPTLIIGVIYMNLVAEDDPGYKFIMQPVHGVSLAEWATFALSTPIYLFAADHFHRRTLKEIWALWRPRSPVPIGKRFYRFGSMNMLISLGTTIAYFSSLAQLIVAASNPAEDLLSSSKQSYFDSVVFLTMFLLIGRLAEAHMKAKSGDAISALGQLRPTEAILQKRDDSGEITNEKISAELIDSGDHVKVLQGSSPPCDGRLIGDEASFDESSLTGEARIVKKKEGDAIFTGTINKGSSIVIRVTKPAGASMLDSIIQVVREGQSKRAPMERIADLLTAYFVPVVVAIAIVTWIVWLSLGLSGVLPRNYLDNDIGGWPFWSLQFAIAVFVIACPCGLGLAAPTALFVGGGMAAKRGILVKGGGEAFQEASNLDAVVFDKTGTLTEGVEPKVVEHSIYVDDAGLDAATICGVIKGVEENSGHPLARAAIAFCKSQSPSAVTITSTDEIAGKGMKASFILKSSKSSTHYQALVGNEGLMHDHGVPIPQGASDLMETWKSSGYSVIVMAYDDDHQWRVGAVLGAADPLRPEAAGVVKSLRARGVEVWMLSGDNVSTARAVAKQVGIHADNVIAGVLPAEKADKVRYLQRALRPRRGRGFHSRLTNKRSRATVAMVGDGINDAPALAAADVGIAVASGSDVAIQSAAFILVHSDLRAVLTLVTLSRAVFRRVILNMFWAAIYNIVALPIAAGVLYPITTSGGTHLRLDPAWAALAMALSSLTVVASSLLLRTKIPIGGFRELSWS</sequence>
<reference evidence="13" key="1">
    <citation type="submission" date="2020-01" db="EMBL/GenBank/DDBJ databases">
        <authorList>
            <consortium name="DOE Joint Genome Institute"/>
            <person name="Haridas S."/>
            <person name="Albert R."/>
            <person name="Binder M."/>
            <person name="Bloem J."/>
            <person name="Labutti K."/>
            <person name="Salamov A."/>
            <person name="Andreopoulos B."/>
            <person name="Baker S.E."/>
            <person name="Barry K."/>
            <person name="Bills G."/>
            <person name="Bluhm B.H."/>
            <person name="Cannon C."/>
            <person name="Castanera R."/>
            <person name="Culley D.E."/>
            <person name="Daum C."/>
            <person name="Ezra D."/>
            <person name="Gonzalez J.B."/>
            <person name="Henrissat B."/>
            <person name="Kuo A."/>
            <person name="Liang C."/>
            <person name="Lipzen A."/>
            <person name="Lutzoni F."/>
            <person name="Magnuson J."/>
            <person name="Mondo S."/>
            <person name="Nolan M."/>
            <person name="Ohm R."/>
            <person name="Pangilinan J."/>
            <person name="Park H.-J."/>
            <person name="Ramirez L."/>
            <person name="Alfaro M."/>
            <person name="Sun H."/>
            <person name="Tritt A."/>
            <person name="Yoshinaga Y."/>
            <person name="Zwiers L.-H."/>
            <person name="Turgeon B.G."/>
            <person name="Goodwin S.B."/>
            <person name="Spatafora J.W."/>
            <person name="Crous P.W."/>
            <person name="Grigoriev I.V."/>
        </authorList>
    </citation>
    <scope>NUCLEOTIDE SEQUENCE</scope>
    <source>
        <strain evidence="13">CBS 342.82</strain>
    </source>
</reference>
<dbReference type="CDD" id="cd00371">
    <property type="entry name" value="HMA"/>
    <property type="match status" value="4"/>
</dbReference>
<keyword evidence="4 10" id="KW-0479">Metal-binding</keyword>
<dbReference type="InterPro" id="IPR006121">
    <property type="entry name" value="HMA_dom"/>
</dbReference>
<dbReference type="SUPFAM" id="SSF55008">
    <property type="entry name" value="HMA, heavy metal-associated domain"/>
    <property type="match status" value="4"/>
</dbReference>
<dbReference type="Pfam" id="PF00702">
    <property type="entry name" value="Hydrolase"/>
    <property type="match status" value="1"/>
</dbReference>
<dbReference type="GO" id="GO:0005524">
    <property type="term" value="F:ATP binding"/>
    <property type="evidence" value="ECO:0007669"/>
    <property type="project" value="UniProtKB-UniRule"/>
</dbReference>
<dbReference type="GO" id="GO:0005507">
    <property type="term" value="F:copper ion binding"/>
    <property type="evidence" value="ECO:0007669"/>
    <property type="project" value="TreeGrafter"/>
</dbReference>
<evidence type="ECO:0000256" key="9">
    <source>
        <dbReference type="ARBA" id="ARBA00023136"/>
    </source>
</evidence>
<evidence type="ECO:0000256" key="6">
    <source>
        <dbReference type="ARBA" id="ARBA00022840"/>
    </source>
</evidence>
<evidence type="ECO:0000259" key="11">
    <source>
        <dbReference type="PROSITE" id="PS50846"/>
    </source>
</evidence>
<dbReference type="InterPro" id="IPR017969">
    <property type="entry name" value="Heavy-metal-associated_CS"/>
</dbReference>
<keyword evidence="12" id="KW-1185">Reference proteome</keyword>
<keyword evidence="5 10" id="KW-0547">Nucleotide-binding</keyword>
<dbReference type="FunFam" id="3.30.70.100:FF:000001">
    <property type="entry name" value="ATPase copper transporting beta"/>
    <property type="match status" value="1"/>
</dbReference>
<dbReference type="Gene3D" id="3.40.50.1000">
    <property type="entry name" value="HAD superfamily/HAD-like"/>
    <property type="match status" value="1"/>
</dbReference>
<keyword evidence="3 10" id="KW-0812">Transmembrane</keyword>
<dbReference type="PROSITE" id="PS00154">
    <property type="entry name" value="ATPASE_E1_E2"/>
    <property type="match status" value="1"/>
</dbReference>
<keyword evidence="6 10" id="KW-0067">ATP-binding</keyword>
<feature type="transmembrane region" description="Helical" evidence="10">
    <location>
        <begin position="1145"/>
        <end position="1165"/>
    </location>
</feature>
<dbReference type="PROSITE" id="PS50846">
    <property type="entry name" value="HMA_2"/>
    <property type="match status" value="2"/>
</dbReference>
<evidence type="ECO:0000313" key="12">
    <source>
        <dbReference type="Proteomes" id="UP000504637"/>
    </source>
</evidence>
<feature type="domain" description="HMA" evidence="11">
    <location>
        <begin position="255"/>
        <end position="320"/>
    </location>
</feature>
<keyword evidence="9 10" id="KW-0472">Membrane</keyword>
<dbReference type="InterPro" id="IPR044492">
    <property type="entry name" value="P_typ_ATPase_HD_dom"/>
</dbReference>
<evidence type="ECO:0000256" key="2">
    <source>
        <dbReference type="ARBA" id="ARBA00006024"/>
    </source>
</evidence>
<dbReference type="SUPFAM" id="SSF81653">
    <property type="entry name" value="Calcium ATPase, transduction domain A"/>
    <property type="match status" value="1"/>
</dbReference>
<dbReference type="SFLD" id="SFLDS00003">
    <property type="entry name" value="Haloacid_Dehalogenase"/>
    <property type="match status" value="1"/>
</dbReference>
<dbReference type="InterPro" id="IPR008250">
    <property type="entry name" value="ATPase_P-typ_transduc_dom_A_sf"/>
</dbReference>
<evidence type="ECO:0000256" key="3">
    <source>
        <dbReference type="ARBA" id="ARBA00022692"/>
    </source>
</evidence>
<dbReference type="PRINTS" id="PR00119">
    <property type="entry name" value="CATATPASE"/>
</dbReference>
<evidence type="ECO:0000256" key="4">
    <source>
        <dbReference type="ARBA" id="ARBA00022723"/>
    </source>
</evidence>
<dbReference type="Pfam" id="PF00403">
    <property type="entry name" value="HMA"/>
    <property type="match status" value="2"/>
</dbReference>
<reference evidence="13" key="3">
    <citation type="submission" date="2025-08" db="UniProtKB">
        <authorList>
            <consortium name="RefSeq"/>
        </authorList>
    </citation>
    <scope>IDENTIFICATION</scope>
    <source>
        <strain evidence="13">CBS 342.82</strain>
    </source>
</reference>
<evidence type="ECO:0000256" key="1">
    <source>
        <dbReference type="ARBA" id="ARBA00004141"/>
    </source>
</evidence>
<evidence type="ECO:0000256" key="7">
    <source>
        <dbReference type="ARBA" id="ARBA00022967"/>
    </source>
</evidence>
<dbReference type="InterPro" id="IPR018303">
    <property type="entry name" value="ATPase_P-typ_P_site"/>
</dbReference>
<dbReference type="Pfam" id="PF00122">
    <property type="entry name" value="E1-E2_ATPase"/>
    <property type="match status" value="1"/>
</dbReference>
<dbReference type="AlphaFoldDB" id="A0A6J3MDL9"/>
<reference evidence="13" key="2">
    <citation type="submission" date="2020-04" db="EMBL/GenBank/DDBJ databases">
        <authorList>
            <consortium name="NCBI Genome Project"/>
        </authorList>
    </citation>
    <scope>NUCLEOTIDE SEQUENCE</scope>
    <source>
        <strain evidence="13">CBS 342.82</strain>
    </source>
</reference>
<dbReference type="GO" id="GO:0055070">
    <property type="term" value="P:copper ion homeostasis"/>
    <property type="evidence" value="ECO:0007669"/>
    <property type="project" value="TreeGrafter"/>
</dbReference>
<dbReference type="Gene3D" id="2.70.150.10">
    <property type="entry name" value="Calcium-transporting ATPase, cytoplasmic transduction domain A"/>
    <property type="match status" value="1"/>
</dbReference>
<feature type="transmembrane region" description="Helical" evidence="10">
    <location>
        <begin position="1111"/>
        <end position="1133"/>
    </location>
</feature>
<feature type="transmembrane region" description="Helical" evidence="10">
    <location>
        <begin position="524"/>
        <end position="546"/>
    </location>
</feature>
<dbReference type="GO" id="GO:0016887">
    <property type="term" value="F:ATP hydrolysis activity"/>
    <property type="evidence" value="ECO:0007669"/>
    <property type="project" value="InterPro"/>
</dbReference>
<dbReference type="RefSeq" id="XP_033463146.1">
    <property type="nucleotide sequence ID" value="XM_033600887.1"/>
</dbReference>
<dbReference type="PROSITE" id="PS01047">
    <property type="entry name" value="HMA_1"/>
    <property type="match status" value="2"/>
</dbReference>
<dbReference type="InterPro" id="IPR001757">
    <property type="entry name" value="P_typ_ATPase"/>
</dbReference>
<comment type="similarity">
    <text evidence="2 10">Belongs to the cation transport ATPase (P-type) (TC 3.A.3) family. Type IB subfamily.</text>
</comment>
<name>A0A6J3MDL9_9PEZI</name>
<dbReference type="InterPro" id="IPR036163">
    <property type="entry name" value="HMA_dom_sf"/>
</dbReference>
<dbReference type="Gene3D" id="3.40.1110.10">
    <property type="entry name" value="Calcium-transporting ATPase, cytoplasmic domain N"/>
    <property type="match status" value="1"/>
</dbReference>
<dbReference type="InterPro" id="IPR023299">
    <property type="entry name" value="ATPase_P-typ_cyto_dom_N"/>
</dbReference>
<evidence type="ECO:0000256" key="10">
    <source>
        <dbReference type="RuleBase" id="RU362081"/>
    </source>
</evidence>
<dbReference type="Proteomes" id="UP000504637">
    <property type="component" value="Unplaced"/>
</dbReference>
<dbReference type="SUPFAM" id="SSF81665">
    <property type="entry name" value="Calcium ATPase, transmembrane domain M"/>
    <property type="match status" value="1"/>
</dbReference>
<dbReference type="InterPro" id="IPR023214">
    <property type="entry name" value="HAD_sf"/>
</dbReference>
<dbReference type="CDD" id="cd02094">
    <property type="entry name" value="P-type_ATPase_Cu-like"/>
    <property type="match status" value="1"/>
</dbReference>
<organism evidence="13">
    <name type="scientific">Dissoconium aciculare CBS 342.82</name>
    <dbReference type="NCBI Taxonomy" id="1314786"/>
    <lineage>
        <taxon>Eukaryota</taxon>
        <taxon>Fungi</taxon>
        <taxon>Dikarya</taxon>
        <taxon>Ascomycota</taxon>
        <taxon>Pezizomycotina</taxon>
        <taxon>Dothideomycetes</taxon>
        <taxon>Dothideomycetidae</taxon>
        <taxon>Mycosphaerellales</taxon>
        <taxon>Dissoconiaceae</taxon>
        <taxon>Dissoconium</taxon>
    </lineage>
</organism>
<dbReference type="GeneID" id="54358687"/>
<dbReference type="InterPro" id="IPR059000">
    <property type="entry name" value="ATPase_P-type_domA"/>
</dbReference>
<dbReference type="InterPro" id="IPR036412">
    <property type="entry name" value="HAD-like_sf"/>
</dbReference>
<evidence type="ECO:0000256" key="8">
    <source>
        <dbReference type="ARBA" id="ARBA00022989"/>
    </source>
</evidence>
<dbReference type="GO" id="GO:0016020">
    <property type="term" value="C:membrane"/>
    <property type="evidence" value="ECO:0007669"/>
    <property type="project" value="UniProtKB-SubCell"/>
</dbReference>
<feature type="transmembrane region" description="Helical" evidence="10">
    <location>
        <begin position="428"/>
        <end position="450"/>
    </location>
</feature>
<keyword evidence="8 10" id="KW-1133">Transmembrane helix</keyword>
<feature type="transmembrane region" description="Helical" evidence="10">
    <location>
        <begin position="758"/>
        <end position="786"/>
    </location>
</feature>
<gene>
    <name evidence="13" type="ORF">K489DRAFT_312737</name>
</gene>
<feature type="transmembrane region" description="Helical" evidence="10">
    <location>
        <begin position="470"/>
        <end position="488"/>
    </location>
</feature>
<protein>
    <submittedName>
        <fullName evidence="13">Heavy metal translocatin</fullName>
    </submittedName>
</protein>
<feature type="transmembrane region" description="Helical" evidence="10">
    <location>
        <begin position="715"/>
        <end position="738"/>
    </location>
</feature>
<dbReference type="OrthoDB" id="432719at2759"/>
<feature type="transmembrane region" description="Helical" evidence="10">
    <location>
        <begin position="558"/>
        <end position="577"/>
    </location>
</feature>
<accession>A0A6J3MDL9</accession>
<dbReference type="InterPro" id="IPR023298">
    <property type="entry name" value="ATPase_P-typ_TM_dom_sf"/>
</dbReference>
<dbReference type="GO" id="GO:0043682">
    <property type="term" value="F:P-type divalent copper transporter activity"/>
    <property type="evidence" value="ECO:0007669"/>
    <property type="project" value="TreeGrafter"/>
</dbReference>
<dbReference type="FunFam" id="2.70.150.10:FF:000068">
    <property type="entry name" value="Copper resistance-associated P-type ATPase"/>
    <property type="match status" value="1"/>
</dbReference>
<dbReference type="Gene3D" id="3.30.70.100">
    <property type="match status" value="4"/>
</dbReference>
<dbReference type="SFLD" id="SFLDF00027">
    <property type="entry name" value="p-type_atpase"/>
    <property type="match status" value="1"/>
</dbReference>
<dbReference type="SFLD" id="SFLDG00002">
    <property type="entry name" value="C1.7:_P-type_atpase_like"/>
    <property type="match status" value="1"/>
</dbReference>
<evidence type="ECO:0000256" key="5">
    <source>
        <dbReference type="ARBA" id="ARBA00022741"/>
    </source>
</evidence>
<dbReference type="PANTHER" id="PTHR43520">
    <property type="entry name" value="ATP7, ISOFORM B"/>
    <property type="match status" value="1"/>
</dbReference>
<dbReference type="NCBIfam" id="TIGR01525">
    <property type="entry name" value="ATPase-IB_hvy"/>
    <property type="match status" value="1"/>
</dbReference>
<dbReference type="SUPFAM" id="SSF56784">
    <property type="entry name" value="HAD-like"/>
    <property type="match status" value="1"/>
</dbReference>
<evidence type="ECO:0000313" key="13">
    <source>
        <dbReference type="RefSeq" id="XP_033463146.1"/>
    </source>
</evidence>
<proteinExistence type="inferred from homology"/>
<comment type="subcellular location">
    <subcellularLocation>
        <location evidence="1">Membrane</location>
        <topology evidence="1">Multi-pass membrane protein</topology>
    </subcellularLocation>
</comment>
<dbReference type="InterPro" id="IPR027256">
    <property type="entry name" value="P-typ_ATPase_IB"/>
</dbReference>
<feature type="domain" description="HMA" evidence="11">
    <location>
        <begin position="163"/>
        <end position="231"/>
    </location>
</feature>
<keyword evidence="7" id="KW-1278">Translocase</keyword>